<keyword evidence="2" id="KW-0808">Transferase</keyword>
<reference evidence="2 3" key="1">
    <citation type="journal article" date="2014" name="ISME J.">
        <title>Ecophysiology of Thioploca ingrica as revealed by the complete genome sequence supplemented with proteomic evidence.</title>
        <authorList>
            <person name="Kojima H."/>
            <person name="Ogura Y."/>
            <person name="Yamamoto N."/>
            <person name="Togashi T."/>
            <person name="Mori H."/>
            <person name="Watanabe T."/>
            <person name="Nemoto F."/>
            <person name="Kurokawa K."/>
            <person name="Hayashi T."/>
            <person name="Fukui M."/>
        </authorList>
    </citation>
    <scope>NUCLEOTIDE SEQUENCE [LARGE SCALE GENOMIC DNA]</scope>
</reference>
<dbReference type="AlphaFoldDB" id="A0A090AJ76"/>
<dbReference type="STRING" id="40754.THII_1265"/>
<organism evidence="2 3">
    <name type="scientific">Thioploca ingrica</name>
    <dbReference type="NCBI Taxonomy" id="40754"/>
    <lineage>
        <taxon>Bacteria</taxon>
        <taxon>Pseudomonadati</taxon>
        <taxon>Pseudomonadota</taxon>
        <taxon>Gammaproteobacteria</taxon>
        <taxon>Thiotrichales</taxon>
        <taxon>Thiotrichaceae</taxon>
        <taxon>Thioploca</taxon>
    </lineage>
</organism>
<dbReference type="HOGENOM" id="CLU_082091_0_0_6"/>
<gene>
    <name evidence="2" type="ORF">THII_1265</name>
</gene>
<protein>
    <submittedName>
        <fullName evidence="2">Methylase</fullName>
    </submittedName>
</protein>
<dbReference type="KEGG" id="tig:THII_1265"/>
<dbReference type="InterPro" id="IPR013216">
    <property type="entry name" value="Methyltransf_11"/>
</dbReference>
<dbReference type="CDD" id="cd02440">
    <property type="entry name" value="AdoMet_MTases"/>
    <property type="match status" value="1"/>
</dbReference>
<sequence>MKPLKLTMQQIWRQRRMSVFLMRMKVKNGYKIIDLGGTPELWETVDLDLEITLLNLSHVTHYQPSTLRHSYQFITGDACHINGLIDNTFDLVFSNSVIEHVGPVSQQQAFAETVRQLAPRYWIQTPSLWFPIEAHCNLPLWWFYPQFFQQAWIRRWQQQGREFLWRQMTETRLLTLNRLKFLFPEAQVYTEYVVGFPKSYSMYYL</sequence>
<dbReference type="Gene3D" id="3.40.50.150">
    <property type="entry name" value="Vaccinia Virus protein VP39"/>
    <property type="match status" value="1"/>
</dbReference>
<dbReference type="SUPFAM" id="SSF53335">
    <property type="entry name" value="S-adenosyl-L-methionine-dependent methyltransferases"/>
    <property type="match status" value="1"/>
</dbReference>
<dbReference type="EMBL" id="AP014633">
    <property type="protein sequence ID" value="BAP55562.1"/>
    <property type="molecule type" value="Genomic_DNA"/>
</dbReference>
<feature type="domain" description="Methyltransferase type 11" evidence="1">
    <location>
        <begin position="66"/>
        <end position="119"/>
    </location>
</feature>
<dbReference type="OrthoDB" id="932345at2"/>
<dbReference type="GO" id="GO:0032259">
    <property type="term" value="P:methylation"/>
    <property type="evidence" value="ECO:0007669"/>
    <property type="project" value="UniProtKB-KW"/>
</dbReference>
<dbReference type="InterPro" id="IPR029063">
    <property type="entry name" value="SAM-dependent_MTases_sf"/>
</dbReference>
<name>A0A090AJ76_9GAMM</name>
<proteinExistence type="predicted"/>
<dbReference type="GO" id="GO:0008757">
    <property type="term" value="F:S-adenosylmethionine-dependent methyltransferase activity"/>
    <property type="evidence" value="ECO:0007669"/>
    <property type="project" value="InterPro"/>
</dbReference>
<keyword evidence="3" id="KW-1185">Reference proteome</keyword>
<dbReference type="Proteomes" id="UP000031623">
    <property type="component" value="Chromosome"/>
</dbReference>
<keyword evidence="2" id="KW-0489">Methyltransferase</keyword>
<dbReference type="Pfam" id="PF08241">
    <property type="entry name" value="Methyltransf_11"/>
    <property type="match status" value="1"/>
</dbReference>
<evidence type="ECO:0000313" key="2">
    <source>
        <dbReference type="EMBL" id="BAP55562.1"/>
    </source>
</evidence>
<evidence type="ECO:0000313" key="3">
    <source>
        <dbReference type="Proteomes" id="UP000031623"/>
    </source>
</evidence>
<accession>A0A090AJ76</accession>
<evidence type="ECO:0000259" key="1">
    <source>
        <dbReference type="Pfam" id="PF08241"/>
    </source>
</evidence>